<dbReference type="AlphaFoldDB" id="A0A6H0WKW3"/>
<keyword evidence="2" id="KW-1185">Reference proteome</keyword>
<proteinExistence type="predicted"/>
<dbReference type="RefSeq" id="WP_167872461.1">
    <property type="nucleotide sequence ID" value="NZ_CP048852.1"/>
</dbReference>
<dbReference type="KEGG" id="bteq:G4P54_09345"/>
<organism evidence="1 2">
    <name type="scientific">Bacillus tequilensis</name>
    <dbReference type="NCBI Taxonomy" id="227866"/>
    <lineage>
        <taxon>Bacteria</taxon>
        <taxon>Bacillati</taxon>
        <taxon>Bacillota</taxon>
        <taxon>Bacilli</taxon>
        <taxon>Bacillales</taxon>
        <taxon>Bacillaceae</taxon>
        <taxon>Bacillus</taxon>
    </lineage>
</organism>
<dbReference type="Proteomes" id="UP000501914">
    <property type="component" value="Chromosome"/>
</dbReference>
<sequence length="64" mass="7624">MQKDSKKVTYMFSNLIGFLETTIIEETASQEENTLYEDYKLFGTIDKQSYTYKNLVNKYLKSDY</sequence>
<gene>
    <name evidence="1" type="ORF">G4P54_09345</name>
</gene>
<evidence type="ECO:0000313" key="1">
    <source>
        <dbReference type="EMBL" id="QIW79996.1"/>
    </source>
</evidence>
<evidence type="ECO:0000313" key="2">
    <source>
        <dbReference type="Proteomes" id="UP000501914"/>
    </source>
</evidence>
<protein>
    <submittedName>
        <fullName evidence="1">Uncharacterized protein</fullName>
    </submittedName>
</protein>
<accession>A0A6H0WKW3</accession>
<reference evidence="1 2" key="1">
    <citation type="submission" date="2020-02" db="EMBL/GenBank/DDBJ databases">
        <title>Genome sequencing, annotation and comparative genomic analysis of Bacillus tequilensis EA-CB0015, an effective biological control agent against Pseudocercospora fijiensis in banana plants.</title>
        <authorList>
            <person name="Cuellar-Gaviria T.Z."/>
            <person name="Ju K.-S."/>
            <person name="Villegas-Escobar V."/>
        </authorList>
    </citation>
    <scope>NUCLEOTIDE SEQUENCE [LARGE SCALE GENOMIC DNA]</scope>
    <source>
        <strain evidence="1 2">EA-CB0015</strain>
    </source>
</reference>
<dbReference type="EMBL" id="CP048852">
    <property type="protein sequence ID" value="QIW79996.1"/>
    <property type="molecule type" value="Genomic_DNA"/>
</dbReference>
<name>A0A6H0WKW3_9BACI</name>